<reference evidence="1 2" key="1">
    <citation type="submission" date="2017-09" db="EMBL/GenBank/DDBJ databases">
        <authorList>
            <person name="Varghese N."/>
            <person name="Submissions S."/>
        </authorList>
    </citation>
    <scope>NUCLEOTIDE SEQUENCE [LARGE SCALE GENOMIC DNA]</scope>
    <source>
        <strain evidence="1 2">OK806</strain>
    </source>
</reference>
<accession>A0A7Z7N3B5</accession>
<dbReference type="Proteomes" id="UP000219522">
    <property type="component" value="Unassembled WGS sequence"/>
</dbReference>
<keyword evidence="2" id="KW-1185">Reference proteome</keyword>
<gene>
    <name evidence="1" type="ORF">SAMN05446927_3923</name>
</gene>
<protein>
    <submittedName>
        <fullName evidence="1">Uncharacterized protein</fullName>
    </submittedName>
</protein>
<organism evidence="1 2">
    <name type="scientific">Caballeronia arationis</name>
    <dbReference type="NCBI Taxonomy" id="1777142"/>
    <lineage>
        <taxon>Bacteria</taxon>
        <taxon>Pseudomonadati</taxon>
        <taxon>Pseudomonadota</taxon>
        <taxon>Betaproteobacteria</taxon>
        <taxon>Burkholderiales</taxon>
        <taxon>Burkholderiaceae</taxon>
        <taxon>Caballeronia</taxon>
    </lineage>
</organism>
<evidence type="ECO:0000313" key="2">
    <source>
        <dbReference type="Proteomes" id="UP000219522"/>
    </source>
</evidence>
<dbReference type="EMBL" id="OCSU01000002">
    <property type="protein sequence ID" value="SOE80681.1"/>
    <property type="molecule type" value="Genomic_DNA"/>
</dbReference>
<name>A0A7Z7N3B5_9BURK</name>
<evidence type="ECO:0000313" key="1">
    <source>
        <dbReference type="EMBL" id="SOE80681.1"/>
    </source>
</evidence>
<comment type="caution">
    <text evidence="1">The sequence shown here is derived from an EMBL/GenBank/DDBJ whole genome shotgun (WGS) entry which is preliminary data.</text>
</comment>
<proteinExistence type="predicted"/>
<dbReference type="AlphaFoldDB" id="A0A7Z7N3B5"/>
<sequence length="103" mass="11558">MNLREKMGKLTKALLGNACLYTSKNVDAAIEHLERVLSLECADSYFGQSYWHARVSQLNDTVGLTHSQQVRVRRLLALLTSQSEVTVAERNASRHVSLARPYA</sequence>